<dbReference type="Pfam" id="PF13545">
    <property type="entry name" value="HTH_Crp_2"/>
    <property type="match status" value="1"/>
</dbReference>
<dbReference type="PANTHER" id="PTHR24567:SF26">
    <property type="entry name" value="REGULATORY PROTEIN YEIL"/>
    <property type="match status" value="1"/>
</dbReference>
<dbReference type="SMART" id="SM00100">
    <property type="entry name" value="cNMP"/>
    <property type="match status" value="1"/>
</dbReference>
<keyword evidence="1" id="KW-0805">Transcription regulation</keyword>
<dbReference type="Pfam" id="PF00027">
    <property type="entry name" value="cNMP_binding"/>
    <property type="match status" value="1"/>
</dbReference>
<dbReference type="RefSeq" id="WP_163909910.1">
    <property type="nucleotide sequence ID" value="NZ_JAAAXX010000001.1"/>
</dbReference>
<feature type="domain" description="HTH crp-type" evidence="5">
    <location>
        <begin position="140"/>
        <end position="210"/>
    </location>
</feature>
<name>A0A6L5C2E9_9PSED</name>
<dbReference type="InterPro" id="IPR018490">
    <property type="entry name" value="cNMP-bd_dom_sf"/>
</dbReference>
<dbReference type="InterPro" id="IPR012318">
    <property type="entry name" value="HTH_CRP"/>
</dbReference>
<dbReference type="Gene3D" id="2.60.120.10">
    <property type="entry name" value="Jelly Rolls"/>
    <property type="match status" value="1"/>
</dbReference>
<keyword evidence="6" id="KW-0675">Receptor</keyword>
<comment type="caution">
    <text evidence="6">The sequence shown here is derived from an EMBL/GenBank/DDBJ whole genome shotgun (WGS) entry which is preliminary data.</text>
</comment>
<dbReference type="InterPro" id="IPR036388">
    <property type="entry name" value="WH-like_DNA-bd_sf"/>
</dbReference>
<protein>
    <submittedName>
        <fullName evidence="6">Cyclic AMP receptor-like protein</fullName>
    </submittedName>
</protein>
<dbReference type="InterPro" id="IPR014710">
    <property type="entry name" value="RmlC-like_jellyroll"/>
</dbReference>
<dbReference type="EMBL" id="JAAAXX010000001">
    <property type="protein sequence ID" value="KAF2394833.1"/>
    <property type="molecule type" value="Genomic_DNA"/>
</dbReference>
<dbReference type="GO" id="GO:0003677">
    <property type="term" value="F:DNA binding"/>
    <property type="evidence" value="ECO:0007669"/>
    <property type="project" value="UniProtKB-KW"/>
</dbReference>
<sequence length="225" mass="25295">MKGFNWIDELSPQVRDTVLRCAHPRTVADSKILYQNGDRVTEIFQIVSGAIRKCILTEDGQEVLLYVYGPGDIVADAPVTDDEPSPVTLTTRGETKLRVWSASDLKLLREQHHEVETALACQINRRLRGALQLIEELLTLPVAARIASRFAQLSDLQKPTDRGIDLLLSQVDIGLMVGSTRQSVNRVVNELRGLGLIEPLYGKITIKDLPGLNRYVREHHRLNER</sequence>
<evidence type="ECO:0000259" key="4">
    <source>
        <dbReference type="PROSITE" id="PS50042"/>
    </source>
</evidence>
<dbReference type="Proteomes" id="UP000475265">
    <property type="component" value="Unassembled WGS sequence"/>
</dbReference>
<keyword evidence="2" id="KW-0238">DNA-binding</keyword>
<feature type="domain" description="Cyclic nucleotide-binding" evidence="4">
    <location>
        <begin position="6"/>
        <end position="97"/>
    </location>
</feature>
<evidence type="ECO:0000256" key="2">
    <source>
        <dbReference type="ARBA" id="ARBA00023125"/>
    </source>
</evidence>
<proteinExistence type="predicted"/>
<evidence type="ECO:0000313" key="6">
    <source>
        <dbReference type="EMBL" id="KAF2394833.1"/>
    </source>
</evidence>
<evidence type="ECO:0000313" key="7">
    <source>
        <dbReference type="Proteomes" id="UP000475265"/>
    </source>
</evidence>
<dbReference type="SUPFAM" id="SSF46785">
    <property type="entry name" value="Winged helix' DNA-binding domain"/>
    <property type="match status" value="1"/>
</dbReference>
<dbReference type="SUPFAM" id="SSF51206">
    <property type="entry name" value="cAMP-binding domain-like"/>
    <property type="match status" value="1"/>
</dbReference>
<dbReference type="PROSITE" id="PS50042">
    <property type="entry name" value="CNMP_BINDING_3"/>
    <property type="match status" value="1"/>
</dbReference>
<dbReference type="GO" id="GO:0003700">
    <property type="term" value="F:DNA-binding transcription factor activity"/>
    <property type="evidence" value="ECO:0007669"/>
    <property type="project" value="TreeGrafter"/>
</dbReference>
<gene>
    <name evidence="6" type="ORF">FX983_02815</name>
</gene>
<keyword evidence="3" id="KW-0804">Transcription</keyword>
<evidence type="ECO:0000259" key="5">
    <source>
        <dbReference type="PROSITE" id="PS51063"/>
    </source>
</evidence>
<dbReference type="PROSITE" id="PS51063">
    <property type="entry name" value="HTH_CRP_2"/>
    <property type="match status" value="1"/>
</dbReference>
<organism evidence="6 7">
    <name type="scientific">Pseudomonas frederiksbergensis</name>
    <dbReference type="NCBI Taxonomy" id="104087"/>
    <lineage>
        <taxon>Bacteria</taxon>
        <taxon>Pseudomonadati</taxon>
        <taxon>Pseudomonadota</taxon>
        <taxon>Gammaproteobacteria</taxon>
        <taxon>Pseudomonadales</taxon>
        <taxon>Pseudomonadaceae</taxon>
        <taxon>Pseudomonas</taxon>
    </lineage>
</organism>
<evidence type="ECO:0000256" key="1">
    <source>
        <dbReference type="ARBA" id="ARBA00023015"/>
    </source>
</evidence>
<dbReference type="Gene3D" id="1.10.10.10">
    <property type="entry name" value="Winged helix-like DNA-binding domain superfamily/Winged helix DNA-binding domain"/>
    <property type="match status" value="1"/>
</dbReference>
<dbReference type="SMART" id="SM00419">
    <property type="entry name" value="HTH_CRP"/>
    <property type="match status" value="1"/>
</dbReference>
<dbReference type="CDD" id="cd00038">
    <property type="entry name" value="CAP_ED"/>
    <property type="match status" value="1"/>
</dbReference>
<dbReference type="InterPro" id="IPR036390">
    <property type="entry name" value="WH_DNA-bd_sf"/>
</dbReference>
<evidence type="ECO:0000256" key="3">
    <source>
        <dbReference type="ARBA" id="ARBA00023163"/>
    </source>
</evidence>
<dbReference type="InterPro" id="IPR000595">
    <property type="entry name" value="cNMP-bd_dom"/>
</dbReference>
<dbReference type="PANTHER" id="PTHR24567">
    <property type="entry name" value="CRP FAMILY TRANSCRIPTIONAL REGULATORY PROTEIN"/>
    <property type="match status" value="1"/>
</dbReference>
<dbReference type="InterPro" id="IPR050397">
    <property type="entry name" value="Env_Response_Regulators"/>
</dbReference>
<dbReference type="GO" id="GO:0005829">
    <property type="term" value="C:cytosol"/>
    <property type="evidence" value="ECO:0007669"/>
    <property type="project" value="TreeGrafter"/>
</dbReference>
<dbReference type="AlphaFoldDB" id="A0A6L5C2E9"/>
<accession>A0A6L5C2E9</accession>
<reference evidence="6 7" key="1">
    <citation type="submission" date="2019-12" db="EMBL/GenBank/DDBJ databases">
        <title>Endophytic bacteria associated with Panax ginseng seedlings.</title>
        <authorList>
            <person name="Park J.M."/>
            <person name="Shin R."/>
            <person name="Jo S.H."/>
        </authorList>
    </citation>
    <scope>NUCLEOTIDE SEQUENCE [LARGE SCALE GENOMIC DNA]</scope>
    <source>
        <strain evidence="6 7">PgKB32</strain>
    </source>
</reference>